<dbReference type="Proteomes" id="UP000233837">
    <property type="component" value="Unassembled WGS sequence"/>
</dbReference>
<reference evidence="2 3" key="2">
    <citation type="journal article" date="2017" name="Nature">
        <title>The Apostasia genome and the evolution of orchids.</title>
        <authorList>
            <person name="Zhang G.Q."/>
            <person name="Liu K.W."/>
            <person name="Li Z."/>
            <person name="Lohaus R."/>
            <person name="Hsiao Y.Y."/>
            <person name="Niu S.C."/>
            <person name="Wang J.Y."/>
            <person name="Lin Y.C."/>
            <person name="Xu Q."/>
            <person name="Chen L.J."/>
            <person name="Yoshida K."/>
            <person name="Fujiwara S."/>
            <person name="Wang Z.W."/>
            <person name="Zhang Y.Q."/>
            <person name="Mitsuda N."/>
            <person name="Wang M."/>
            <person name="Liu G.H."/>
            <person name="Pecoraro L."/>
            <person name="Huang H.X."/>
            <person name="Xiao X.J."/>
            <person name="Lin M."/>
            <person name="Wu X.Y."/>
            <person name="Wu W.L."/>
            <person name="Chen Y.Y."/>
            <person name="Chang S.B."/>
            <person name="Sakamoto S."/>
            <person name="Ohme-Takagi M."/>
            <person name="Yagi M."/>
            <person name="Zeng S.J."/>
            <person name="Shen C.Y."/>
            <person name="Yeh C.M."/>
            <person name="Luo Y.B."/>
            <person name="Tsai W.C."/>
            <person name="Van de Peer Y."/>
            <person name="Liu Z.J."/>
        </authorList>
    </citation>
    <scope>NUCLEOTIDE SEQUENCE [LARGE SCALE GENOMIC DNA]</scope>
    <source>
        <tissue evidence="2">The whole plant</tissue>
    </source>
</reference>
<evidence type="ECO:0000313" key="2">
    <source>
        <dbReference type="EMBL" id="PKU74201.1"/>
    </source>
</evidence>
<accession>A0A2I0WEV5</accession>
<keyword evidence="3" id="KW-1185">Reference proteome</keyword>
<feature type="region of interest" description="Disordered" evidence="1">
    <location>
        <begin position="102"/>
        <end position="135"/>
    </location>
</feature>
<protein>
    <submittedName>
        <fullName evidence="2">Uncharacterized protein</fullName>
    </submittedName>
</protein>
<gene>
    <name evidence="2" type="ORF">MA16_Dca019757</name>
</gene>
<reference evidence="2 3" key="1">
    <citation type="journal article" date="2016" name="Sci. Rep.">
        <title>The Dendrobium catenatum Lindl. genome sequence provides insights into polysaccharide synthase, floral development and adaptive evolution.</title>
        <authorList>
            <person name="Zhang G.Q."/>
            <person name="Xu Q."/>
            <person name="Bian C."/>
            <person name="Tsai W.C."/>
            <person name="Yeh C.M."/>
            <person name="Liu K.W."/>
            <person name="Yoshida K."/>
            <person name="Zhang L.S."/>
            <person name="Chang S.B."/>
            <person name="Chen F."/>
            <person name="Shi Y."/>
            <person name="Su Y.Y."/>
            <person name="Zhang Y.Q."/>
            <person name="Chen L.J."/>
            <person name="Yin Y."/>
            <person name="Lin M."/>
            <person name="Huang H."/>
            <person name="Deng H."/>
            <person name="Wang Z.W."/>
            <person name="Zhu S.L."/>
            <person name="Zhao X."/>
            <person name="Deng C."/>
            <person name="Niu S.C."/>
            <person name="Huang J."/>
            <person name="Wang M."/>
            <person name="Liu G.H."/>
            <person name="Yang H.J."/>
            <person name="Xiao X.J."/>
            <person name="Hsiao Y.Y."/>
            <person name="Wu W.L."/>
            <person name="Chen Y.Y."/>
            <person name="Mitsuda N."/>
            <person name="Ohme-Takagi M."/>
            <person name="Luo Y.B."/>
            <person name="Van de Peer Y."/>
            <person name="Liu Z.J."/>
        </authorList>
    </citation>
    <scope>NUCLEOTIDE SEQUENCE [LARGE SCALE GENOMIC DNA]</scope>
    <source>
        <tissue evidence="2">The whole plant</tissue>
    </source>
</reference>
<sequence length="197" mass="21648">MTVQLGRGARIQLTNAVIETGNAGATIHFGGLEFSAVTARAAAVPVYGVNFEEFSGRSHSARTTARNTAQGRTSVFERLSQPEALTAKRVVHGRKFSVVTANTTALPREPVAPGRHDDEASSSGGRLNRRQRRKRNAELRAQQLTVPVHPSNLLAPEPEINIPTQNKFFNLKWIKRNSSTGELKKSFWERQSKVPAP</sequence>
<name>A0A2I0WEV5_9ASPA</name>
<dbReference type="AlphaFoldDB" id="A0A2I0WEV5"/>
<evidence type="ECO:0000313" key="3">
    <source>
        <dbReference type="Proteomes" id="UP000233837"/>
    </source>
</evidence>
<evidence type="ECO:0000256" key="1">
    <source>
        <dbReference type="SAM" id="MobiDB-lite"/>
    </source>
</evidence>
<proteinExistence type="predicted"/>
<dbReference type="EMBL" id="KZ502681">
    <property type="protein sequence ID" value="PKU74201.1"/>
    <property type="molecule type" value="Genomic_DNA"/>
</dbReference>
<organism evidence="2 3">
    <name type="scientific">Dendrobium catenatum</name>
    <dbReference type="NCBI Taxonomy" id="906689"/>
    <lineage>
        <taxon>Eukaryota</taxon>
        <taxon>Viridiplantae</taxon>
        <taxon>Streptophyta</taxon>
        <taxon>Embryophyta</taxon>
        <taxon>Tracheophyta</taxon>
        <taxon>Spermatophyta</taxon>
        <taxon>Magnoliopsida</taxon>
        <taxon>Liliopsida</taxon>
        <taxon>Asparagales</taxon>
        <taxon>Orchidaceae</taxon>
        <taxon>Epidendroideae</taxon>
        <taxon>Malaxideae</taxon>
        <taxon>Dendrobiinae</taxon>
        <taxon>Dendrobium</taxon>
    </lineage>
</organism>